<dbReference type="Gene3D" id="3.20.20.80">
    <property type="entry name" value="Glycosidases"/>
    <property type="match status" value="1"/>
</dbReference>
<evidence type="ECO:0000256" key="2">
    <source>
        <dbReference type="ARBA" id="ARBA00012729"/>
    </source>
</evidence>
<keyword evidence="4" id="KW-0119">Carbohydrate metabolism</keyword>
<dbReference type="AlphaFoldDB" id="A0A7G5C2U0"/>
<dbReference type="Pfam" id="PF07833">
    <property type="entry name" value="Cu_amine_oxidN1"/>
    <property type="match status" value="1"/>
</dbReference>
<accession>A0A7G5C2U0</accession>
<keyword evidence="4" id="KW-0624">Polysaccharide degradation</keyword>
<keyword evidence="4" id="KW-0146">Chitin degradation</keyword>
<keyword evidence="8" id="KW-0732">Signal</keyword>
<dbReference type="InterPro" id="IPR012854">
    <property type="entry name" value="Cu_amine_oxidase-like_N"/>
</dbReference>
<dbReference type="Gene3D" id="3.30.457.10">
    <property type="entry name" value="Copper amine oxidase-like, N-terminal domain"/>
    <property type="match status" value="1"/>
</dbReference>
<evidence type="ECO:0000313" key="10">
    <source>
        <dbReference type="EMBL" id="QMV43524.1"/>
    </source>
</evidence>
<gene>
    <name evidence="10" type="ORF">FPL14_21835</name>
</gene>
<dbReference type="EMBL" id="CP041969">
    <property type="protein sequence ID" value="QMV43524.1"/>
    <property type="molecule type" value="Genomic_DNA"/>
</dbReference>
<dbReference type="InterPro" id="IPR001223">
    <property type="entry name" value="Glyco_hydro18_cat"/>
</dbReference>
<dbReference type="InterPro" id="IPR017853">
    <property type="entry name" value="GH"/>
</dbReference>
<evidence type="ECO:0000259" key="9">
    <source>
        <dbReference type="PROSITE" id="PS51910"/>
    </source>
</evidence>
<evidence type="ECO:0000256" key="7">
    <source>
        <dbReference type="RuleBase" id="RU004453"/>
    </source>
</evidence>
<reference evidence="10 11" key="1">
    <citation type="submission" date="2019-07" db="EMBL/GenBank/DDBJ databases">
        <authorList>
            <person name="Kim J.K."/>
            <person name="Cheong H.-M."/>
            <person name="Choi Y."/>
            <person name="Hwang K.J."/>
            <person name="Lee S."/>
            <person name="Choi C."/>
        </authorList>
    </citation>
    <scope>NUCLEOTIDE SEQUENCE [LARGE SCALE GENOMIC DNA]</scope>
    <source>
        <strain evidence="10 11">KS 22</strain>
    </source>
</reference>
<dbReference type="SMART" id="SM00636">
    <property type="entry name" value="Glyco_18"/>
    <property type="match status" value="1"/>
</dbReference>
<dbReference type="Pfam" id="PF00704">
    <property type="entry name" value="Glyco_hydro_18"/>
    <property type="match status" value="1"/>
</dbReference>
<dbReference type="GO" id="GO:0008843">
    <property type="term" value="F:endochitinase activity"/>
    <property type="evidence" value="ECO:0007669"/>
    <property type="project" value="UniProtKB-EC"/>
</dbReference>
<dbReference type="InterPro" id="IPR001579">
    <property type="entry name" value="Glyco_hydro_18_chit_AS"/>
</dbReference>
<dbReference type="PANTHER" id="PTHR11177:SF317">
    <property type="entry name" value="CHITINASE 12-RELATED"/>
    <property type="match status" value="1"/>
</dbReference>
<dbReference type="RefSeq" id="WP_182299759.1">
    <property type="nucleotide sequence ID" value="NZ_CP041969.1"/>
</dbReference>
<feature type="domain" description="GH18" evidence="9">
    <location>
        <begin position="158"/>
        <end position="515"/>
    </location>
</feature>
<dbReference type="InterPro" id="IPR050314">
    <property type="entry name" value="Glycosyl_Hydrlase_18"/>
</dbReference>
<organism evidence="10 11">
    <name type="scientific">Cohnella cholangitidis</name>
    <dbReference type="NCBI Taxonomy" id="2598458"/>
    <lineage>
        <taxon>Bacteria</taxon>
        <taxon>Bacillati</taxon>
        <taxon>Bacillota</taxon>
        <taxon>Bacilli</taxon>
        <taxon>Bacillales</taxon>
        <taxon>Paenibacillaceae</taxon>
        <taxon>Cohnella</taxon>
    </lineage>
</organism>
<feature type="chain" id="PRO_5039466471" description="chitinase" evidence="8">
    <location>
        <begin position="30"/>
        <end position="515"/>
    </location>
</feature>
<dbReference type="SUPFAM" id="SSF54556">
    <property type="entry name" value="Chitinase insertion domain"/>
    <property type="match status" value="1"/>
</dbReference>
<dbReference type="Proteomes" id="UP000515679">
    <property type="component" value="Chromosome"/>
</dbReference>
<dbReference type="SUPFAM" id="SSF55383">
    <property type="entry name" value="Copper amine oxidase, domain N"/>
    <property type="match status" value="2"/>
</dbReference>
<dbReference type="SUPFAM" id="SSF51445">
    <property type="entry name" value="(Trans)glycosidases"/>
    <property type="match status" value="1"/>
</dbReference>
<dbReference type="GO" id="GO:0008061">
    <property type="term" value="F:chitin binding"/>
    <property type="evidence" value="ECO:0007669"/>
    <property type="project" value="InterPro"/>
</dbReference>
<evidence type="ECO:0000256" key="1">
    <source>
        <dbReference type="ARBA" id="ARBA00000822"/>
    </source>
</evidence>
<evidence type="ECO:0000256" key="8">
    <source>
        <dbReference type="SAM" id="SignalP"/>
    </source>
</evidence>
<evidence type="ECO:0000256" key="5">
    <source>
        <dbReference type="ARBA" id="ARBA00023295"/>
    </source>
</evidence>
<evidence type="ECO:0000313" key="11">
    <source>
        <dbReference type="Proteomes" id="UP000515679"/>
    </source>
</evidence>
<dbReference type="Gene3D" id="3.10.50.10">
    <property type="match status" value="1"/>
</dbReference>
<dbReference type="InterPro" id="IPR036582">
    <property type="entry name" value="Mao_N_sf"/>
</dbReference>
<protein>
    <recommendedName>
        <fullName evidence="2">chitinase</fullName>
        <ecNumber evidence="2">3.2.1.14</ecNumber>
    </recommendedName>
</protein>
<name>A0A7G5C2U0_9BACL</name>
<sequence>MKNYATLLRILVLTILVGVSTIPTPSSHAGNEIKVTYNQQRIAFQTQPFVQNGSTFVETRPLAQKLGLQVDWIDKTKFKLSKSDLAIVMEVNKKLAYLNNDIVNLTAAPLLKGSTLFLPLRSVVSLLDLGIHWYAATHTIEITENSAQSMPVPDKSSYKIVAYYPYWGTYQKFDVKQTDASNLTHINYAFANVKDGQVVNGDYWADQVNFPELRKLKQANPKLRTLISIGGWTWSEFFSDIALSQYSRTKFADSAVKFMRDNGFDGIDLDWEYPVAGGLASNSARAEDKINFTLLLRTIRDKLDAVQLKDGNTYSLTIAAGAFPSYASNTEIAKVASIVDWINLMTYDYHGNWEKKSNHNAPLYADPADSTSAKSNIHHTVNTFLNEGVPANKLVLGIPMYGRGWTGCAQTNQGLYQTCKDVSQGTTANGVHEYDELEKMGWINGNGFVRYWNDNAKVPWLYKKTTGTLIVYEDPESIAYKAEYIRSKGLGGAMLWEISQDDNRTLLNKLVSSLK</sequence>
<dbReference type="KEGG" id="cchl:FPL14_21835"/>
<keyword evidence="11" id="KW-1185">Reference proteome</keyword>
<dbReference type="GO" id="GO:0005975">
    <property type="term" value="P:carbohydrate metabolic process"/>
    <property type="evidence" value="ECO:0007669"/>
    <property type="project" value="InterPro"/>
</dbReference>
<evidence type="ECO:0000256" key="6">
    <source>
        <dbReference type="RuleBase" id="RU000489"/>
    </source>
</evidence>
<feature type="signal peptide" evidence="8">
    <location>
        <begin position="1"/>
        <end position="29"/>
    </location>
</feature>
<dbReference type="GO" id="GO:0006032">
    <property type="term" value="P:chitin catabolic process"/>
    <property type="evidence" value="ECO:0007669"/>
    <property type="project" value="UniProtKB-KW"/>
</dbReference>
<keyword evidence="5 6" id="KW-0326">Glycosidase</keyword>
<dbReference type="CDD" id="cd06548">
    <property type="entry name" value="GH18_chitinase"/>
    <property type="match status" value="1"/>
</dbReference>
<dbReference type="PROSITE" id="PS51910">
    <property type="entry name" value="GH18_2"/>
    <property type="match status" value="1"/>
</dbReference>
<dbReference type="InterPro" id="IPR011583">
    <property type="entry name" value="Chitinase_II/V-like_cat"/>
</dbReference>
<dbReference type="EC" id="3.2.1.14" evidence="2"/>
<dbReference type="InterPro" id="IPR029070">
    <property type="entry name" value="Chitinase_insertion_sf"/>
</dbReference>
<dbReference type="PROSITE" id="PS01095">
    <property type="entry name" value="GH18_1"/>
    <property type="match status" value="1"/>
</dbReference>
<comment type="catalytic activity">
    <reaction evidence="1">
        <text>Random endo-hydrolysis of N-acetyl-beta-D-glucosaminide (1-&gt;4)-beta-linkages in chitin and chitodextrins.</text>
        <dbReference type="EC" id="3.2.1.14"/>
    </reaction>
</comment>
<evidence type="ECO:0000256" key="3">
    <source>
        <dbReference type="ARBA" id="ARBA00022801"/>
    </source>
</evidence>
<dbReference type="PANTHER" id="PTHR11177">
    <property type="entry name" value="CHITINASE"/>
    <property type="match status" value="1"/>
</dbReference>
<evidence type="ECO:0000256" key="4">
    <source>
        <dbReference type="ARBA" id="ARBA00023024"/>
    </source>
</evidence>
<comment type="similarity">
    <text evidence="7">Belongs to the glycosyl hydrolase 18 family.</text>
</comment>
<proteinExistence type="inferred from homology"/>
<keyword evidence="3 6" id="KW-0378">Hydrolase</keyword>